<dbReference type="PANTHER" id="PTHR44099">
    <property type="entry name" value="RABCONNECTIN-3B, ISOFORM A"/>
    <property type="match status" value="1"/>
</dbReference>
<dbReference type="OrthoDB" id="338622at2759"/>
<dbReference type="InterPro" id="IPR001680">
    <property type="entry name" value="WD40_rpt"/>
</dbReference>
<dbReference type="InterPro" id="IPR019775">
    <property type="entry name" value="WD40_repeat_CS"/>
</dbReference>
<evidence type="ECO:0000256" key="2">
    <source>
        <dbReference type="ARBA" id="ARBA00022737"/>
    </source>
</evidence>
<keyword evidence="6" id="KW-1185">Reference proteome</keyword>
<dbReference type="PROSITE" id="PS00678">
    <property type="entry name" value="WD_REPEATS_1"/>
    <property type="match status" value="2"/>
</dbReference>
<feature type="repeat" description="WD" evidence="3">
    <location>
        <begin position="60"/>
        <end position="104"/>
    </location>
</feature>
<feature type="region of interest" description="Disordered" evidence="4">
    <location>
        <begin position="958"/>
        <end position="977"/>
    </location>
</feature>
<dbReference type="RefSeq" id="XP_030827790.1">
    <property type="nucleotide sequence ID" value="XM_030971930.1"/>
</dbReference>
<dbReference type="EnsemblMetazoa" id="XM_030971930">
    <property type="protein sequence ID" value="XP_030827790"/>
    <property type="gene ID" value="LOC578806"/>
</dbReference>
<dbReference type="SUPFAM" id="SSF50978">
    <property type="entry name" value="WD40 repeat-like"/>
    <property type="match status" value="3"/>
</dbReference>
<accession>A0A7M7MXW5</accession>
<keyword evidence="1 3" id="KW-0853">WD repeat</keyword>
<dbReference type="GO" id="GO:0005737">
    <property type="term" value="C:cytoplasm"/>
    <property type="evidence" value="ECO:0000318"/>
    <property type="project" value="GO_Central"/>
</dbReference>
<feature type="repeat" description="WD" evidence="3">
    <location>
        <begin position="573"/>
        <end position="614"/>
    </location>
</feature>
<dbReference type="InParanoid" id="A0A7M7MXW5"/>
<sequence length="1487" mass="162672">MTSSGLVVPIVLWGKTAPTHCISAILVTSDQQTIITGCHDGQVILWDLNDNMKVVPRNMLFGHSSSITCLARANENWESANFVSAAENGEIFLWDVSDGRCIEQTKVPGVHLTMHPYQVTQGSSREWRIICQGYYPDIHVLDAGSLELLYTLSSKVAPDWISALCVTRPLKRQEDVVIGISTSGMLKVWNLTGNDKQDSEPKNEEECKQLRCRNARSLAVCAFTLRTVLVVCSKQWQICDAGDFSQLCVQYCEKGQHWSGGDFIAADRVLVWSNQGKGYLYQLPSNCIPESDDFRSNIGQNQNIPSAKPFLYCILEAPMHKNIHSSTQPLSCSPAMTFFYGRRGPFYKLFACGDSSGRVTVWKVPEVSDKELSYLKQEEFDTLPVMPPTASNSLKSTWESCSPKPSGIIDQLNVSSDGTQEKQLVVTSSVYIPSQGWIVCGRQDGSIAIVPAVQTAIAQLLEGPHTARRGWPPHRILRGHQGKVTCLMYPHQENSRYDPSYLVSGGVDFTITLWDIFAGSMMHTFCVHGGELTRIVIPPASCNARVLTCVCTVASDHSVALLSLRDRKCMLLASRHLFPIRHIKWRPAEDFLIVGLEDNSVFVWQMETGHLDRVAEGSTAEDMLEACDAVGETTEMMLTPAQSIAQAFRRRSLTAIRNAAHRTLLAAAQGSMLNVASGGDIADKDPNHALTIQAIKSNVKDPDFHVLFFDAENLIVQLLTDKNLIPGIINKGAQGELAKMAAHAAKAGSGQSPKLSQKFVGFISEQIKKQIGDSDSDSDELGPLRPPRASQSKGGAKRRGPKHLTLDSNHLTLDIAQLFMSCLHAWGLDPSLDEICKDKLGLLKPFCPVSFGLLSHGAHMSLMLPGWHHLMAQEVTPAHSPDPSTMSAKEALELKKRSQQELQSIANEAPKPGYLGHWELSRAVTTQHLLSVISVANTLMGMNNASFVMLSHLRKAKPKRSSSKGKDSTDNGTDDLADLTPEQAQIKQGWSLLAALHCVLLPDLLGSVHYKPPYLEMLARRWQDRCLEVRAASQALLLAELQRIGTDGREEVINQWAPHLPHYVDSSVSLTAPVQSGQSPLAGGGVVRDGHFDTGSSDSSEMENEEEILSGDSPIRKVSSSFESRRKQATAIVMLGVIGAQFGAEIQPSRQRAPSNTSNRPIQQGFGLSDYSLARHTAQALAFLLLQPPSVKLPAHTPIRRAGIDLMGRGFTVWEPFIDVSAVLLGLLELCCDPTLYSACIYSGLPITPAADSCRSAHHALSLIATARPATFITTMAKEVARHQALASNAQVPASVLNTSPLQKAKAEILRIVELLIEKMQNDVSDLLVEVVDIVVFSLDTNQVKSKGLMEVFPSICRFNMLSYCHSSKRLAVGAKTGAITMHDLKSGKTQVLSGHQTAVTALSFSTDGKHLASYSFGDTKLCFWQSGASLLGGMISSSTKCVKCYMTKPFNCTSTANQLRQVSVTWPHSKAIILRYLDGTMDKFSL</sequence>
<dbReference type="GeneID" id="578806"/>
<dbReference type="InterPro" id="IPR015943">
    <property type="entry name" value="WD40/YVTN_repeat-like_dom_sf"/>
</dbReference>
<evidence type="ECO:0008006" key="7">
    <source>
        <dbReference type="Google" id="ProtNLM"/>
    </source>
</evidence>
<dbReference type="OMA" id="KQMPPRI"/>
<proteinExistence type="predicted"/>
<name>A0A7M7MXW5_STRPU</name>
<organism evidence="5 6">
    <name type="scientific">Strongylocentrotus purpuratus</name>
    <name type="common">Purple sea urchin</name>
    <dbReference type="NCBI Taxonomy" id="7668"/>
    <lineage>
        <taxon>Eukaryota</taxon>
        <taxon>Metazoa</taxon>
        <taxon>Echinodermata</taxon>
        <taxon>Eleutherozoa</taxon>
        <taxon>Echinozoa</taxon>
        <taxon>Echinoidea</taxon>
        <taxon>Euechinoidea</taxon>
        <taxon>Echinacea</taxon>
        <taxon>Camarodonta</taxon>
        <taxon>Echinidea</taxon>
        <taxon>Strongylocentrotidae</taxon>
        <taxon>Strongylocentrotus</taxon>
    </lineage>
</organism>
<reference evidence="6" key="1">
    <citation type="submission" date="2015-02" db="EMBL/GenBank/DDBJ databases">
        <title>Genome sequencing for Strongylocentrotus purpuratus.</title>
        <authorList>
            <person name="Murali S."/>
            <person name="Liu Y."/>
            <person name="Vee V."/>
            <person name="English A."/>
            <person name="Wang M."/>
            <person name="Skinner E."/>
            <person name="Han Y."/>
            <person name="Muzny D.M."/>
            <person name="Worley K.C."/>
            <person name="Gibbs R.A."/>
        </authorList>
    </citation>
    <scope>NUCLEOTIDE SEQUENCE</scope>
</reference>
<dbReference type="PANTHER" id="PTHR44099:SF4">
    <property type="entry name" value="RABCONNECTIN-3B, ISOFORM A"/>
    <property type="match status" value="1"/>
</dbReference>
<keyword evidence="2" id="KW-0677">Repeat</keyword>
<protein>
    <recommendedName>
        <fullName evidence="7">WD repeat-containing protein 7</fullName>
    </recommendedName>
</protein>
<dbReference type="Pfam" id="PF00400">
    <property type="entry name" value="WD40"/>
    <property type="match status" value="4"/>
</dbReference>
<feature type="region of interest" description="Disordered" evidence="4">
    <location>
        <begin position="1079"/>
        <end position="1110"/>
    </location>
</feature>
<evidence type="ECO:0000256" key="4">
    <source>
        <dbReference type="SAM" id="MobiDB-lite"/>
    </source>
</evidence>
<evidence type="ECO:0000313" key="6">
    <source>
        <dbReference type="Proteomes" id="UP000007110"/>
    </source>
</evidence>
<dbReference type="PROSITE" id="PS50082">
    <property type="entry name" value="WD_REPEATS_2"/>
    <property type="match status" value="4"/>
</dbReference>
<dbReference type="SMART" id="SM00320">
    <property type="entry name" value="WD40"/>
    <property type="match status" value="7"/>
</dbReference>
<feature type="region of interest" description="Disordered" evidence="4">
    <location>
        <begin position="771"/>
        <end position="803"/>
    </location>
</feature>
<feature type="repeat" description="WD" evidence="3">
    <location>
        <begin position="22"/>
        <end position="56"/>
    </location>
</feature>
<dbReference type="Gene3D" id="2.130.10.10">
    <property type="entry name" value="YVTN repeat-like/Quinoprotein amine dehydrogenase"/>
    <property type="match status" value="3"/>
</dbReference>
<feature type="repeat" description="WD" evidence="3">
    <location>
        <begin position="477"/>
        <end position="524"/>
    </location>
</feature>
<dbReference type="Proteomes" id="UP000007110">
    <property type="component" value="Unassembled WGS sequence"/>
</dbReference>
<dbReference type="InterPro" id="IPR036322">
    <property type="entry name" value="WD40_repeat_dom_sf"/>
</dbReference>
<dbReference type="CTD" id="23335"/>
<evidence type="ECO:0000256" key="3">
    <source>
        <dbReference type="PROSITE-ProRule" id="PRU00221"/>
    </source>
</evidence>
<dbReference type="InterPro" id="IPR049916">
    <property type="entry name" value="WDR72-like"/>
</dbReference>
<reference evidence="5" key="2">
    <citation type="submission" date="2021-01" db="UniProtKB">
        <authorList>
            <consortium name="EnsemblMetazoa"/>
        </authorList>
    </citation>
    <scope>IDENTIFICATION</scope>
</reference>
<dbReference type="KEGG" id="spu:578806"/>
<feature type="compositionally biased region" description="Acidic residues" evidence="4">
    <location>
        <begin position="1100"/>
        <end position="1109"/>
    </location>
</feature>
<evidence type="ECO:0000313" key="5">
    <source>
        <dbReference type="EnsemblMetazoa" id="XP_030827790"/>
    </source>
</evidence>
<evidence type="ECO:0000256" key="1">
    <source>
        <dbReference type="ARBA" id="ARBA00022574"/>
    </source>
</evidence>